<dbReference type="Gene3D" id="2.40.50.120">
    <property type="match status" value="1"/>
</dbReference>
<sequence>MALKLFVLPSIAFLIALFTPIWFQQSEACSCGPSLIPLRCRADFVAIVLIREHHRSSIGLLNFCQANWIAIVKIKEIAKIDSKWIRFKVKIKQTFLDKYLITFGEKYFQIFTSKSHCKIEIKIGRKYLLAIRYNFERKRYELTPCNGFVLKLPRKFPRKRYQELYYYLLRRCQIWPIRFDRNNSTRF</sequence>
<evidence type="ECO:0000256" key="1">
    <source>
        <dbReference type="SAM" id="SignalP"/>
    </source>
</evidence>
<dbReference type="EnsemblMetazoa" id="SSS_7876s_mrna">
    <property type="protein sequence ID" value="KAF7495508.1"/>
    <property type="gene ID" value="SSS_7876"/>
</dbReference>
<evidence type="ECO:0000313" key="3">
    <source>
        <dbReference type="EMBL" id="KAF7495508.1"/>
    </source>
</evidence>
<feature type="domain" description="Netrin module non-TIMP type" evidence="2">
    <location>
        <begin position="62"/>
        <end position="154"/>
    </location>
</feature>
<name>A0A834VIT4_SARSC</name>
<proteinExistence type="predicted"/>
<dbReference type="Pfam" id="PF01759">
    <property type="entry name" value="NTR"/>
    <property type="match status" value="1"/>
</dbReference>
<feature type="signal peptide" evidence="1">
    <location>
        <begin position="1"/>
        <end position="28"/>
    </location>
</feature>
<gene>
    <name evidence="3" type="ORF">SSS_7876</name>
</gene>
<keyword evidence="1" id="KW-0732">Signal</keyword>
<feature type="chain" id="PRO_5038259599" description="Netrin module non-TIMP type domain-containing protein" evidence="1">
    <location>
        <begin position="29"/>
        <end position="187"/>
    </location>
</feature>
<dbReference type="InterPro" id="IPR008993">
    <property type="entry name" value="TIMP-like_OB-fold"/>
</dbReference>
<dbReference type="AlphaFoldDB" id="A0A834VIT4"/>
<reference evidence="5" key="1">
    <citation type="journal article" date="2020" name="PLoS Negl. Trop. Dis.">
        <title>High-quality nuclear genome for Sarcoptes scabiei-A critical resource for a neglected parasite.</title>
        <authorList>
            <person name="Korhonen P.K."/>
            <person name="Gasser R.B."/>
            <person name="Ma G."/>
            <person name="Wang T."/>
            <person name="Stroehlein A.J."/>
            <person name="Young N.D."/>
            <person name="Ang C.S."/>
            <person name="Fernando D.D."/>
            <person name="Lu H.C."/>
            <person name="Taylor S."/>
            <person name="Reynolds S.L."/>
            <person name="Mofiz E."/>
            <person name="Najaraj S.H."/>
            <person name="Gowda H."/>
            <person name="Madugundu A."/>
            <person name="Renuse S."/>
            <person name="Holt D."/>
            <person name="Pandey A."/>
            <person name="Papenfuss A.T."/>
            <person name="Fischer K."/>
        </authorList>
    </citation>
    <scope>NUCLEOTIDE SEQUENCE [LARGE SCALE GENOMIC DNA]</scope>
</reference>
<evidence type="ECO:0000259" key="2">
    <source>
        <dbReference type="Pfam" id="PF01759"/>
    </source>
</evidence>
<dbReference type="EMBL" id="WVUK01000048">
    <property type="protein sequence ID" value="KAF7495508.1"/>
    <property type="molecule type" value="Genomic_DNA"/>
</dbReference>
<evidence type="ECO:0000313" key="5">
    <source>
        <dbReference type="Proteomes" id="UP000070412"/>
    </source>
</evidence>
<accession>A0A834VIT4</accession>
<dbReference type="OrthoDB" id="6041373at2759"/>
<dbReference type="Proteomes" id="UP000070412">
    <property type="component" value="Unassembled WGS sequence"/>
</dbReference>
<reference evidence="3" key="2">
    <citation type="submission" date="2020-01" db="EMBL/GenBank/DDBJ databases">
        <authorList>
            <person name="Korhonen P.K.K."/>
            <person name="Guangxu M.G."/>
            <person name="Wang T.W."/>
            <person name="Stroehlein A.J.S."/>
            <person name="Young N.D."/>
            <person name="Ang C.-S.A."/>
            <person name="Fernando D.W.F."/>
            <person name="Lu H.L."/>
            <person name="Taylor S.T."/>
            <person name="Ehtesham M.E.M."/>
            <person name="Najaraj S.H.N."/>
            <person name="Harsha G.H.G."/>
            <person name="Madugundu A.M."/>
            <person name="Renuse S.R."/>
            <person name="Holt D.H."/>
            <person name="Pandey A.P."/>
            <person name="Papenfuss A.P."/>
            <person name="Gasser R.B.G."/>
            <person name="Fischer K.F."/>
        </authorList>
    </citation>
    <scope>NUCLEOTIDE SEQUENCE</scope>
    <source>
        <strain evidence="3">SSS_KF_BRIS2020</strain>
    </source>
</reference>
<dbReference type="InterPro" id="IPR018933">
    <property type="entry name" value="Netrin_module_non-TIMP"/>
</dbReference>
<evidence type="ECO:0000313" key="4">
    <source>
        <dbReference type="EnsemblMetazoa" id="KAF7495508.1"/>
    </source>
</evidence>
<reference evidence="4" key="3">
    <citation type="submission" date="2022-06" db="UniProtKB">
        <authorList>
            <consortium name="EnsemblMetazoa"/>
        </authorList>
    </citation>
    <scope>IDENTIFICATION</scope>
</reference>
<protein>
    <recommendedName>
        <fullName evidence="2">Netrin module non-TIMP type domain-containing protein</fullName>
    </recommendedName>
</protein>
<dbReference type="SUPFAM" id="SSF50242">
    <property type="entry name" value="TIMP-like"/>
    <property type="match status" value="1"/>
</dbReference>
<keyword evidence="5" id="KW-1185">Reference proteome</keyword>
<organism evidence="3">
    <name type="scientific">Sarcoptes scabiei</name>
    <name type="common">Itch mite</name>
    <name type="synonym">Acarus scabiei</name>
    <dbReference type="NCBI Taxonomy" id="52283"/>
    <lineage>
        <taxon>Eukaryota</taxon>
        <taxon>Metazoa</taxon>
        <taxon>Ecdysozoa</taxon>
        <taxon>Arthropoda</taxon>
        <taxon>Chelicerata</taxon>
        <taxon>Arachnida</taxon>
        <taxon>Acari</taxon>
        <taxon>Acariformes</taxon>
        <taxon>Sarcoptiformes</taxon>
        <taxon>Astigmata</taxon>
        <taxon>Psoroptidia</taxon>
        <taxon>Sarcoptoidea</taxon>
        <taxon>Sarcoptidae</taxon>
        <taxon>Sarcoptinae</taxon>
        <taxon>Sarcoptes</taxon>
    </lineage>
</organism>